<keyword evidence="2" id="KW-1185">Reference proteome</keyword>
<reference evidence="1" key="1">
    <citation type="journal article" date="2019" name="Environ. Microbiol.">
        <title>Fungal ecological strategies reflected in gene transcription - a case study of two litter decomposers.</title>
        <authorList>
            <person name="Barbi F."/>
            <person name="Kohler A."/>
            <person name="Barry K."/>
            <person name="Baskaran P."/>
            <person name="Daum C."/>
            <person name="Fauchery L."/>
            <person name="Ihrmark K."/>
            <person name="Kuo A."/>
            <person name="LaButti K."/>
            <person name="Lipzen A."/>
            <person name="Morin E."/>
            <person name="Grigoriev I.V."/>
            <person name="Henrissat B."/>
            <person name="Lindahl B."/>
            <person name="Martin F."/>
        </authorList>
    </citation>
    <scope>NUCLEOTIDE SEQUENCE</scope>
    <source>
        <strain evidence="1">JB14</strain>
    </source>
</reference>
<evidence type="ECO:0000313" key="1">
    <source>
        <dbReference type="EMBL" id="KAE9383540.1"/>
    </source>
</evidence>
<sequence>MRSSTLGITLEVAEPSSSCKYYPPTTTQLDLYTNLYQNIITDFSNKWRALLLPYTQYPKDHDFVAGIAGLVEGLSLPALEELRLCAGANSSSQNLGFLQCSHGSLAVATPAFPAAASQPAPAALEVFSVVTLLSLHLTLRWLAPWSWHRLQNLNVDVGLTCSPITVIVLREVVALPKLSAVRGYSHGYD</sequence>
<dbReference type="Proteomes" id="UP000799118">
    <property type="component" value="Unassembled WGS sequence"/>
</dbReference>
<dbReference type="AlphaFoldDB" id="A0A6A4GDL8"/>
<dbReference type="CDD" id="cd23507">
    <property type="entry name" value="hydrophobin_I"/>
    <property type="match status" value="1"/>
</dbReference>
<proteinExistence type="predicted"/>
<evidence type="ECO:0000313" key="2">
    <source>
        <dbReference type="Proteomes" id="UP000799118"/>
    </source>
</evidence>
<accession>A0A6A4GDL8</accession>
<gene>
    <name evidence="1" type="ORF">BT96DRAFT_1027166</name>
</gene>
<protein>
    <submittedName>
        <fullName evidence="1">Uncharacterized protein</fullName>
    </submittedName>
</protein>
<organism evidence="1 2">
    <name type="scientific">Gymnopus androsaceus JB14</name>
    <dbReference type="NCBI Taxonomy" id="1447944"/>
    <lineage>
        <taxon>Eukaryota</taxon>
        <taxon>Fungi</taxon>
        <taxon>Dikarya</taxon>
        <taxon>Basidiomycota</taxon>
        <taxon>Agaricomycotina</taxon>
        <taxon>Agaricomycetes</taxon>
        <taxon>Agaricomycetidae</taxon>
        <taxon>Agaricales</taxon>
        <taxon>Marasmiineae</taxon>
        <taxon>Omphalotaceae</taxon>
        <taxon>Gymnopus</taxon>
    </lineage>
</organism>
<dbReference type="EMBL" id="ML770419">
    <property type="protein sequence ID" value="KAE9383540.1"/>
    <property type="molecule type" value="Genomic_DNA"/>
</dbReference>
<name>A0A6A4GDL8_9AGAR</name>